<accession>R4YP59</accession>
<dbReference type="Pfam" id="PF11974">
    <property type="entry name" value="bMG3"/>
    <property type="match status" value="1"/>
</dbReference>
<dbReference type="EMBL" id="FO203512">
    <property type="protein sequence ID" value="CCK76837.1"/>
    <property type="molecule type" value="Genomic_DNA"/>
</dbReference>
<dbReference type="HOGENOM" id="CLU_000965_2_1_6"/>
<feature type="region of interest" description="Disordered" evidence="3">
    <location>
        <begin position="20"/>
        <end position="52"/>
    </location>
</feature>
<feature type="domain" description="Alpha-2-macroglobulin bait region" evidence="4">
    <location>
        <begin position="1024"/>
        <end position="1178"/>
    </location>
</feature>
<proteinExistence type="inferred from homology"/>
<dbReference type="Pfam" id="PF17972">
    <property type="entry name" value="bMG5"/>
    <property type="match status" value="1"/>
</dbReference>
<evidence type="ECO:0000259" key="5">
    <source>
        <dbReference type="SMART" id="SM01360"/>
    </source>
</evidence>
<organism evidence="6 7">
    <name type="scientific">Oleispira antarctica RB-8</name>
    <dbReference type="NCBI Taxonomy" id="698738"/>
    <lineage>
        <taxon>Bacteria</taxon>
        <taxon>Pseudomonadati</taxon>
        <taxon>Pseudomonadota</taxon>
        <taxon>Gammaproteobacteria</taxon>
        <taxon>Oceanospirillales</taxon>
        <taxon>Oceanospirillaceae</taxon>
        <taxon>Oleispira</taxon>
    </lineage>
</organism>
<dbReference type="InterPro" id="IPR041203">
    <property type="entry name" value="Bact_A2M_MG5"/>
</dbReference>
<dbReference type="InterPro" id="IPR041462">
    <property type="entry name" value="Bact_A2M_MG6"/>
</dbReference>
<dbReference type="PATRIC" id="fig|698738.3.peg.2760"/>
<dbReference type="InterPro" id="IPR011625">
    <property type="entry name" value="A2M_N_BRD"/>
</dbReference>
<dbReference type="InterPro" id="IPR002890">
    <property type="entry name" value="MG2"/>
</dbReference>
<dbReference type="SMART" id="SM01359">
    <property type="entry name" value="A2M_N_2"/>
    <property type="match status" value="1"/>
</dbReference>
<protein>
    <recommendedName>
        <fullName evidence="8">Alpha-2-macroglobulin</fullName>
    </recommendedName>
</protein>
<evidence type="ECO:0000256" key="2">
    <source>
        <dbReference type="ARBA" id="ARBA00022729"/>
    </source>
</evidence>
<dbReference type="InterPro" id="IPR008930">
    <property type="entry name" value="Terpenoid_cyclase/PrenylTrfase"/>
</dbReference>
<evidence type="ECO:0000259" key="4">
    <source>
        <dbReference type="SMART" id="SM01359"/>
    </source>
</evidence>
<dbReference type="STRING" id="698738.OLEAN_C26610"/>
<dbReference type="InterPro" id="IPR051802">
    <property type="entry name" value="YfhM-like"/>
</dbReference>
<dbReference type="SMART" id="SM01419">
    <property type="entry name" value="Thiol-ester_cl"/>
    <property type="match status" value="1"/>
</dbReference>
<dbReference type="InterPro" id="IPR001599">
    <property type="entry name" value="Macroglobln_a2"/>
</dbReference>
<evidence type="ECO:0000313" key="6">
    <source>
        <dbReference type="EMBL" id="CCK76837.1"/>
    </source>
</evidence>
<gene>
    <name evidence="6" type="ORF">OLEAN_C26610</name>
</gene>
<keyword evidence="7" id="KW-1185">Reference proteome</keyword>
<dbReference type="Gene3D" id="2.60.40.1930">
    <property type="match status" value="1"/>
</dbReference>
<dbReference type="InterPro" id="IPR041246">
    <property type="entry name" value="Bact_MG10"/>
</dbReference>
<sequence length="1911" mass="211161">MLNRTLFLLATALILQITGCSESSNNDPQNSSPNSSKDSASNKSQPAKAATVIDDPSNPWLHVLRLHTSGQLSRFGTIDVHFNQDLPFNELTEAESQKFLSFEPAIEGQGTLVNKRLYRFTPSAGLPSGQAYSATLSAKAVALTQAGSEDFVFNFNIIEQAFELKLDGLETNQDGSMTLQGTLNTADAVTQEEVKQLISSYQQKQAVSQALIVKWDNGDKKSHSFSISGIKRGNKESSLVVSWDGSDIGVSQKGTRSYIVPAEGQFVLSSMVAIQGSDQTIELNFSEPLLKKQDLKGLIQVSKGTIKTRIEGAKVTLYPSSALSGSLDVSIDASIKNAQGFNLGKSVSKTLNFLSQKPAVRFIGQGNILPISDILNIPFEAVNASSVQVTAFQVFENNMPQFFQENELENNYNIQRVGRYIWRKTVQLKSPVADKWNRFNLDVRDLVASHPGSLFRFELSLNRSNSILTCPESDRKIAAQKEAPLSNHEAWDQAETSGWDGIEGYYGEQQRSYSDYQNPCKDAFYESNSGVTAQRNFIASDIGLIAKYGEDNKLIVIATELSTGQPLADANIEVHNYQNQVIAQGDSNEQGFSEFKLTSVPFLVVASSTTTNEYSEDNKDVGYLKVNKAQAISTSHFNVGGKVVKDGVKAQIYTERGVWRPGDNMFITVAIEDKTDQIPDDHPLMLELFNPKNQRVSVQVNAKPVGGLYAFKIATQEEDETGSWKVVASLGSLKFDKNITIEMVKPNHLKMNMELDADDVRAYEVGRYGSKAKLKGEFFSQWLHGAKASNLKTVLNLSMSPQTTRFDTYSDFHFDDPAKEFRSQFDEIATFNLDSEGKARVNTTIEIASLPPGKLRGSLTSRVYEPSGDFSISKQGLDIHPYQQYVGMQMPKGDAARGMLLTDQKQPVELLVVDADGKALLGKQKLKMTLYKLSWKWWWDSSSDDNLANYVSRHSSHSLKQEDIVLTDGQGKWEFEVKYPDWGRYMVRACDQKGQHCTGQVFYMDWPGWAGRDQKKKGLGANTLSLSSDKEKYTVGDIAIVSLPASETATDAGAETEASNGRALVSIENGSHVIDYFWVKLSEVGSQIKIPVTSAMTPNAYVSVSLIQPHANKKNDEPIRIMGILPLTVTDPDTHLQPQLKTPAEVEPESNLVIEVSETSGRSFAYTLAIVDEGLLGLTQFRTPDLHKGFYKKEALGVKTWDLFDSVVGAYGAELEQLLAIGGDGSLDGKDKDSDDRRFPPVVRFVGPFMLAAGQTAKHNIDIPQYLGAVRVMIVAVKDGAYGKSESEVLVRKPLNVLATLPRVLGKDETLQMPITLFATDDNIKNVTVSISGDDKIDLLKTELEVSFDKSGERMVFVPMRAKKLGQSKVIITAIASTPAGEFTAKQTINIPVNAQTLAEKRFKTAKIEAGQRWKDSAELFGIDGTQDFELEFSAMPPMNLQNRLQYLIGYPHGCVEQTTSKALPQLFLPELTNLNEEQLLKSQNNVAAAIDKLSRYQSTTGGFSYWPGVGNVNDWASSYAGHFLLLAKDHGYDVPKDMLSKWQIYQVRSARAWTASSTTASQKQQAYRLFTLAFSGNSEIGAMNRFRQHTELDNLSRWLLAAAYQLAGQQEAASTLANSANTSMNAYTTTDYSFGSTLRDEAMMLMSLLVLGDAEKASIVAEKISQQLVNDSRAYSTQTTAFSLLAMSAYGKENQTDETRVNINWQGEGQELTLSKSINVFPLSLNPATQSENSAAAPYEVINNSQVPLYAQLMSQGIPELGKEKAVSNELALDVQYFDGSKETAKKAIDLTTVSQGKDILVVVNVTNKSLYPLDYLALTVPVASGFEIRNTNTDGINQSIENGVYDYQDIRDDRIYTYLKLAVGESKTLEFRISATYQGRYYQSAVSINDMYDERRVARNTGHWVEIER</sequence>
<dbReference type="Pfam" id="PF17962">
    <property type="entry name" value="bMG6"/>
    <property type="match status" value="1"/>
</dbReference>
<dbReference type="SUPFAM" id="SSF48239">
    <property type="entry name" value="Terpenoid cyclases/Protein prenyltransferases"/>
    <property type="match status" value="1"/>
</dbReference>
<dbReference type="Pfam" id="PF00207">
    <property type="entry name" value="A2M"/>
    <property type="match status" value="1"/>
</dbReference>
<name>R4YP59_OLEAN</name>
<dbReference type="Gene3D" id="2.60.40.3710">
    <property type="match status" value="1"/>
</dbReference>
<keyword evidence="2" id="KW-0732">Signal</keyword>
<evidence type="ECO:0000256" key="1">
    <source>
        <dbReference type="ARBA" id="ARBA00010556"/>
    </source>
</evidence>
<dbReference type="PANTHER" id="PTHR40094:SF1">
    <property type="entry name" value="UBIQUITIN DOMAIN-CONTAINING PROTEIN"/>
    <property type="match status" value="1"/>
</dbReference>
<dbReference type="Pfam" id="PF01835">
    <property type="entry name" value="MG2"/>
    <property type="match status" value="1"/>
</dbReference>
<dbReference type="KEGG" id="oai:OLEAN_C26610"/>
<dbReference type="Pfam" id="PF17973">
    <property type="entry name" value="bMG10"/>
    <property type="match status" value="1"/>
</dbReference>
<dbReference type="SMART" id="SM01360">
    <property type="entry name" value="A2M"/>
    <property type="match status" value="1"/>
</dbReference>
<comment type="similarity">
    <text evidence="1">Belongs to the protease inhibitor I39 (alpha-2-macroglobulin) family. Bacterial alpha-2-macroglobulin subfamily.</text>
</comment>
<dbReference type="GO" id="GO:0004866">
    <property type="term" value="F:endopeptidase inhibitor activity"/>
    <property type="evidence" value="ECO:0007669"/>
    <property type="project" value="InterPro"/>
</dbReference>
<dbReference type="PANTHER" id="PTHR40094">
    <property type="entry name" value="ALPHA-2-MACROGLOBULIN HOMOLOG"/>
    <property type="match status" value="1"/>
</dbReference>
<dbReference type="Pfam" id="PF07703">
    <property type="entry name" value="A2M_BRD"/>
    <property type="match status" value="1"/>
</dbReference>
<dbReference type="InterPro" id="IPR021868">
    <property type="entry name" value="Alpha_2_Macroglob_MG3"/>
</dbReference>
<evidence type="ECO:0008006" key="8">
    <source>
        <dbReference type="Google" id="ProtNLM"/>
    </source>
</evidence>
<dbReference type="CDD" id="cd02891">
    <property type="entry name" value="A2M_like"/>
    <property type="match status" value="1"/>
</dbReference>
<feature type="compositionally biased region" description="Low complexity" evidence="3">
    <location>
        <begin position="21"/>
        <end position="45"/>
    </location>
</feature>
<reference evidence="6 7" key="1">
    <citation type="journal article" date="2013" name="Nat. Commun.">
        <title>Genome sequence and functional genomic analysis of the oil-degrading bacterium Oleispira antarctica.</title>
        <authorList>
            <person name="Kube M."/>
            <person name="Chernikova T.N."/>
            <person name="Al-Ramahi Y."/>
            <person name="Beloqui A."/>
            <person name="Lopez-Cortez N."/>
            <person name="Guazzaroni M.E."/>
            <person name="Heipieper H.J."/>
            <person name="Klages S."/>
            <person name="Kotsyurbenko O.R."/>
            <person name="Langer I."/>
            <person name="Nechitaylo T.Y."/>
            <person name="Lunsdorf H."/>
            <person name="Fernandez M."/>
            <person name="Juarez S."/>
            <person name="Ciordia S."/>
            <person name="Singer A."/>
            <person name="Kagan O."/>
            <person name="Egorova O."/>
            <person name="Petit P.A."/>
            <person name="Stogios P."/>
            <person name="Kim Y."/>
            <person name="Tchigvintsev A."/>
            <person name="Flick R."/>
            <person name="Denaro R."/>
            <person name="Genovese M."/>
            <person name="Albar J.P."/>
            <person name="Reva O.N."/>
            <person name="Martinez-Gomariz M."/>
            <person name="Tran H."/>
            <person name="Ferrer M."/>
            <person name="Savchenko A."/>
            <person name="Yakunin A.F."/>
            <person name="Yakimov M.M."/>
            <person name="Golyshina O.V."/>
            <person name="Reinhardt R."/>
            <person name="Golyshin P.N."/>
        </authorList>
    </citation>
    <scope>NUCLEOTIDE SEQUENCE [LARGE SCALE GENOMIC DNA]</scope>
</reference>
<feature type="domain" description="Alpha-2-macroglobulin" evidence="5">
    <location>
        <begin position="1242"/>
        <end position="1331"/>
    </location>
</feature>
<dbReference type="InterPro" id="IPR047565">
    <property type="entry name" value="Alpha-macroglob_thiol-ester_cl"/>
</dbReference>
<dbReference type="Proteomes" id="UP000032749">
    <property type="component" value="Chromosome"/>
</dbReference>
<evidence type="ECO:0000313" key="7">
    <source>
        <dbReference type="Proteomes" id="UP000032749"/>
    </source>
</evidence>
<dbReference type="OrthoDB" id="9767116at2"/>
<evidence type="ECO:0000256" key="3">
    <source>
        <dbReference type="SAM" id="MobiDB-lite"/>
    </source>
</evidence>
<dbReference type="Gene3D" id="1.50.10.20">
    <property type="match status" value="1"/>
</dbReference>